<organism evidence="2 3">
    <name type="scientific">Dissostichus eleginoides</name>
    <name type="common">Patagonian toothfish</name>
    <name type="synonym">Dissostichus amissus</name>
    <dbReference type="NCBI Taxonomy" id="100907"/>
    <lineage>
        <taxon>Eukaryota</taxon>
        <taxon>Metazoa</taxon>
        <taxon>Chordata</taxon>
        <taxon>Craniata</taxon>
        <taxon>Vertebrata</taxon>
        <taxon>Euteleostomi</taxon>
        <taxon>Actinopterygii</taxon>
        <taxon>Neopterygii</taxon>
        <taxon>Teleostei</taxon>
        <taxon>Neoteleostei</taxon>
        <taxon>Acanthomorphata</taxon>
        <taxon>Eupercaria</taxon>
        <taxon>Perciformes</taxon>
        <taxon>Notothenioidei</taxon>
        <taxon>Nototheniidae</taxon>
        <taxon>Dissostichus</taxon>
    </lineage>
</organism>
<protein>
    <submittedName>
        <fullName evidence="2">Uncharacterized protein</fullName>
    </submittedName>
</protein>
<dbReference type="AlphaFoldDB" id="A0AAD9C7L7"/>
<gene>
    <name evidence="2" type="ORF">KUDE01_015837</name>
</gene>
<feature type="compositionally biased region" description="Low complexity" evidence="1">
    <location>
        <begin position="87"/>
        <end position="99"/>
    </location>
</feature>
<reference evidence="2" key="1">
    <citation type="submission" date="2023-04" db="EMBL/GenBank/DDBJ databases">
        <title>Chromosome-level genome of Chaenocephalus aceratus.</title>
        <authorList>
            <person name="Park H."/>
        </authorList>
    </citation>
    <scope>NUCLEOTIDE SEQUENCE</scope>
    <source>
        <strain evidence="2">DE</strain>
        <tissue evidence="2">Muscle</tissue>
    </source>
</reference>
<keyword evidence="3" id="KW-1185">Reference proteome</keyword>
<feature type="compositionally biased region" description="Basic and acidic residues" evidence="1">
    <location>
        <begin position="173"/>
        <end position="189"/>
    </location>
</feature>
<evidence type="ECO:0000313" key="3">
    <source>
        <dbReference type="Proteomes" id="UP001228049"/>
    </source>
</evidence>
<feature type="region of interest" description="Disordered" evidence="1">
    <location>
        <begin position="153"/>
        <end position="189"/>
    </location>
</feature>
<evidence type="ECO:0000256" key="1">
    <source>
        <dbReference type="SAM" id="MobiDB-lite"/>
    </source>
</evidence>
<comment type="caution">
    <text evidence="2">The sequence shown here is derived from an EMBL/GenBank/DDBJ whole genome shotgun (WGS) entry which is preliminary data.</text>
</comment>
<dbReference type="EMBL" id="JASDAP010000009">
    <property type="protein sequence ID" value="KAK1896291.1"/>
    <property type="molecule type" value="Genomic_DNA"/>
</dbReference>
<sequence length="189" mass="19599">MGVLTHRLLAGVLLGDPVLEPQHPVLQAEDPLRAPPQIRLQLGQQAAGEPGQVRELEQGPGQSQVADRDQVPGGPGPGLDPPGPGSSGASDPPGSGLSSRQRSCGRTVRFTKGMPVNPESEESSPCSGLSCCCCGPSSSLLVLRHLKPGHSVLREEAEGRGGNPERSPGILDPDWRGGAPREEGGQKHT</sequence>
<accession>A0AAD9C7L7</accession>
<feature type="region of interest" description="Disordered" evidence="1">
    <location>
        <begin position="42"/>
        <end position="128"/>
    </location>
</feature>
<name>A0AAD9C7L7_DISEL</name>
<evidence type="ECO:0000313" key="2">
    <source>
        <dbReference type="EMBL" id="KAK1896291.1"/>
    </source>
</evidence>
<proteinExistence type="predicted"/>
<feature type="compositionally biased region" description="Pro residues" evidence="1">
    <location>
        <begin position="74"/>
        <end position="84"/>
    </location>
</feature>
<dbReference type="Proteomes" id="UP001228049">
    <property type="component" value="Unassembled WGS sequence"/>
</dbReference>